<name>A0A4C1Y7F7_EUMVA</name>
<dbReference type="AlphaFoldDB" id="A0A4C1Y7F7"/>
<reference evidence="1 2" key="1">
    <citation type="journal article" date="2019" name="Commun. Biol.">
        <title>The bagworm genome reveals a unique fibroin gene that provides high tensile strength.</title>
        <authorList>
            <person name="Kono N."/>
            <person name="Nakamura H."/>
            <person name="Ohtoshi R."/>
            <person name="Tomita M."/>
            <person name="Numata K."/>
            <person name="Arakawa K."/>
        </authorList>
    </citation>
    <scope>NUCLEOTIDE SEQUENCE [LARGE SCALE GENOMIC DNA]</scope>
</reference>
<gene>
    <name evidence="1" type="ORF">EVAR_80169_1</name>
</gene>
<organism evidence="1 2">
    <name type="scientific">Eumeta variegata</name>
    <name type="common">Bagworm moth</name>
    <name type="synonym">Eumeta japonica</name>
    <dbReference type="NCBI Taxonomy" id="151549"/>
    <lineage>
        <taxon>Eukaryota</taxon>
        <taxon>Metazoa</taxon>
        <taxon>Ecdysozoa</taxon>
        <taxon>Arthropoda</taxon>
        <taxon>Hexapoda</taxon>
        <taxon>Insecta</taxon>
        <taxon>Pterygota</taxon>
        <taxon>Neoptera</taxon>
        <taxon>Endopterygota</taxon>
        <taxon>Lepidoptera</taxon>
        <taxon>Glossata</taxon>
        <taxon>Ditrysia</taxon>
        <taxon>Tineoidea</taxon>
        <taxon>Psychidae</taxon>
        <taxon>Oiketicinae</taxon>
        <taxon>Eumeta</taxon>
    </lineage>
</organism>
<keyword evidence="2" id="KW-1185">Reference proteome</keyword>
<evidence type="ECO:0000313" key="1">
    <source>
        <dbReference type="EMBL" id="GBP71838.1"/>
    </source>
</evidence>
<dbReference type="Proteomes" id="UP000299102">
    <property type="component" value="Unassembled WGS sequence"/>
</dbReference>
<accession>A0A4C1Y7F7</accession>
<sequence>MNHNLDSNFALYSDPNLDLDSYPDPVPDINPDFGFTFHHIAGSVLDWVSSRLSQRNALSHTGNRCTTFKTIIELDPPLEIAVFIYQLIKKVRNSFSTFIRPKPLVKASVY</sequence>
<proteinExistence type="predicted"/>
<evidence type="ECO:0000313" key="2">
    <source>
        <dbReference type="Proteomes" id="UP000299102"/>
    </source>
</evidence>
<comment type="caution">
    <text evidence="1">The sequence shown here is derived from an EMBL/GenBank/DDBJ whole genome shotgun (WGS) entry which is preliminary data.</text>
</comment>
<protein>
    <submittedName>
        <fullName evidence="1">Uncharacterized protein</fullName>
    </submittedName>
</protein>
<dbReference type="EMBL" id="BGZK01001123">
    <property type="protein sequence ID" value="GBP71838.1"/>
    <property type="molecule type" value="Genomic_DNA"/>
</dbReference>